<name>A0A939IHV7_9GAMM</name>
<dbReference type="AlphaFoldDB" id="A0A939IHV7"/>
<dbReference type="Proteomes" id="UP000664303">
    <property type="component" value="Unassembled WGS sequence"/>
</dbReference>
<feature type="transmembrane region" description="Helical" evidence="2">
    <location>
        <begin position="21"/>
        <end position="42"/>
    </location>
</feature>
<dbReference type="SUPFAM" id="SSF63817">
    <property type="entry name" value="Sortase"/>
    <property type="match status" value="1"/>
</dbReference>
<dbReference type="EC" id="3.4.22.-" evidence="3"/>
<accession>A0A939IHV7</accession>
<dbReference type="GO" id="GO:0016787">
    <property type="term" value="F:hydrolase activity"/>
    <property type="evidence" value="ECO:0007669"/>
    <property type="project" value="UniProtKB-KW"/>
</dbReference>
<dbReference type="InterPro" id="IPR022445">
    <property type="entry name" value="Sortase_proteobact_type"/>
</dbReference>
<dbReference type="EMBL" id="JAFKCZ010000004">
    <property type="protein sequence ID" value="MBN7795929.1"/>
    <property type="molecule type" value="Genomic_DNA"/>
</dbReference>
<comment type="caution">
    <text evidence="3">The sequence shown here is derived from an EMBL/GenBank/DDBJ whole genome shotgun (WGS) entry which is preliminary data.</text>
</comment>
<reference evidence="3" key="1">
    <citation type="submission" date="2021-02" db="EMBL/GenBank/DDBJ databases">
        <title>PHA producing bacteria isolated from coastal sediment in Guangdong, Shenzhen.</title>
        <authorList>
            <person name="Zheng W."/>
            <person name="Yu S."/>
            <person name="Huang Y."/>
        </authorList>
    </citation>
    <scope>NUCLEOTIDE SEQUENCE</scope>
    <source>
        <strain evidence="3">TN14-10</strain>
    </source>
</reference>
<dbReference type="InterPro" id="IPR005754">
    <property type="entry name" value="Sortase"/>
</dbReference>
<dbReference type="InterPro" id="IPR023365">
    <property type="entry name" value="Sortase_dom-sf"/>
</dbReference>
<keyword evidence="2" id="KW-0812">Transmembrane</keyword>
<dbReference type="NCBIfam" id="TIGR03784">
    <property type="entry name" value="marine_sortase"/>
    <property type="match status" value="1"/>
</dbReference>
<dbReference type="Gene3D" id="2.40.260.10">
    <property type="entry name" value="Sortase"/>
    <property type="match status" value="1"/>
</dbReference>
<organism evidence="3 4">
    <name type="scientific">Parahaliea mediterranea</name>
    <dbReference type="NCBI Taxonomy" id="651086"/>
    <lineage>
        <taxon>Bacteria</taxon>
        <taxon>Pseudomonadati</taxon>
        <taxon>Pseudomonadota</taxon>
        <taxon>Gammaproteobacteria</taxon>
        <taxon>Cellvibrionales</taxon>
        <taxon>Halieaceae</taxon>
        <taxon>Parahaliea</taxon>
    </lineage>
</organism>
<evidence type="ECO:0000256" key="2">
    <source>
        <dbReference type="SAM" id="Phobius"/>
    </source>
</evidence>
<evidence type="ECO:0000313" key="4">
    <source>
        <dbReference type="Proteomes" id="UP000664303"/>
    </source>
</evidence>
<evidence type="ECO:0000256" key="1">
    <source>
        <dbReference type="ARBA" id="ARBA00022801"/>
    </source>
</evidence>
<keyword evidence="2" id="KW-1133">Transmembrane helix</keyword>
<dbReference type="Pfam" id="PF04203">
    <property type="entry name" value="Sortase"/>
    <property type="match status" value="1"/>
</dbReference>
<dbReference type="CDD" id="cd05828">
    <property type="entry name" value="Sortase_D_1"/>
    <property type="match status" value="1"/>
</dbReference>
<keyword evidence="4" id="KW-1185">Reference proteome</keyword>
<evidence type="ECO:0000313" key="3">
    <source>
        <dbReference type="EMBL" id="MBN7795929.1"/>
    </source>
</evidence>
<gene>
    <name evidence="3" type="ORF">JYP50_04980</name>
</gene>
<protein>
    <submittedName>
        <fullName evidence="3">Class GN sortase</fullName>
        <ecNumber evidence="3">3.4.22.-</ecNumber>
    </submittedName>
</protein>
<sequence length="239" mass="25014">MSCVARRKTVLLKSLERPRSWVLLVLLSVAAQQLVAAGMIYAKAALAPVLMERAWEATLAAGGEVHKPWPWADTWPVARLRVPQLGIDQFVLAGATGNALAFGPGLDAAGARPGAPGTAVIAGHRDTHFRFLQRLRPAMSLQLELPDGRRVSYRVGDARVVDARQPQMSPATDGPAGLELVTCYPFDALQPGGPLRYVVRAAPAGGTPAAGTPAAGTPAAGLAVPDLFPVHPSGGVFEL</sequence>
<keyword evidence="2" id="KW-0472">Membrane</keyword>
<proteinExistence type="predicted"/>
<keyword evidence="1 3" id="KW-0378">Hydrolase</keyword>
<dbReference type="InterPro" id="IPR041999">
    <property type="entry name" value="Sortase_D_1"/>
</dbReference>